<evidence type="ECO:0000313" key="3">
    <source>
        <dbReference type="Proteomes" id="UP001182556"/>
    </source>
</evidence>
<keyword evidence="3" id="KW-1185">Reference proteome</keyword>
<feature type="compositionally biased region" description="Basic and acidic residues" evidence="1">
    <location>
        <begin position="161"/>
        <end position="174"/>
    </location>
</feature>
<proteinExistence type="predicted"/>
<comment type="caution">
    <text evidence="2">The sequence shown here is derived from an EMBL/GenBank/DDBJ whole genome shotgun (WGS) entry which is preliminary data.</text>
</comment>
<feature type="region of interest" description="Disordered" evidence="1">
    <location>
        <begin position="1"/>
        <end position="202"/>
    </location>
</feature>
<feature type="compositionally biased region" description="Pro residues" evidence="1">
    <location>
        <begin position="27"/>
        <end position="46"/>
    </location>
</feature>
<gene>
    <name evidence="2" type="ORF">DB88DRAFT_364915</name>
</gene>
<dbReference type="EMBL" id="JAODAN010000008">
    <property type="protein sequence ID" value="KAK1922659.1"/>
    <property type="molecule type" value="Genomic_DNA"/>
</dbReference>
<organism evidence="2 3">
    <name type="scientific">Papiliotrema laurentii</name>
    <name type="common">Cryptococcus laurentii</name>
    <dbReference type="NCBI Taxonomy" id="5418"/>
    <lineage>
        <taxon>Eukaryota</taxon>
        <taxon>Fungi</taxon>
        <taxon>Dikarya</taxon>
        <taxon>Basidiomycota</taxon>
        <taxon>Agaricomycotina</taxon>
        <taxon>Tremellomycetes</taxon>
        <taxon>Tremellales</taxon>
        <taxon>Rhynchogastremaceae</taxon>
        <taxon>Papiliotrema</taxon>
    </lineage>
</organism>
<name>A0AAD9CXQ3_PAPLA</name>
<feature type="region of interest" description="Disordered" evidence="1">
    <location>
        <begin position="363"/>
        <end position="388"/>
    </location>
</feature>
<protein>
    <submittedName>
        <fullName evidence="2">Uncharacterized protein</fullName>
    </submittedName>
</protein>
<sequence>MREEPSLNLRPPKSPKRFNFLFSPTKTQPPPLPPLPTLTPFTPPWPLASYPSSEDTDRQNRKSHTPSSSTSSARVGELGQGAQVVRTPSDALKGIRHHITPLSPSARWREPITPTSGKGSSMEELRQGRPDTAPLLRHQKSEIRPVTPGRSFGLIGGGGDGDERAAPRLKDPPKRQSVSRRKRDEAGEEVETVDSHSSFSSFESAHYARFPPLSPAADEGESSVPREKYHLSTGFGQSLTGAFAVDMPSRFEPFRTSPSKIASPPALAPDEARERTRSLRRTTIRPARRDESTTSAAQPFTATLLSKTVKPSPTALSHILIRLEFGFSTDDPPDATGVTIPWPTLRVHGGELVRWLDALIPDGEAEGKGEGQPEMTDGSSAEESDSDEFDLNRLLREEYLKSLFISSPSELDFNVPPVPARPSQPATMAPGPTAPLKTAGLAIQPKKRAATRNQYTKLLPYPSPLSPYTHTAALGARRRAPPLQITTEEVDGGGRVTTYTVLLSRDAGVYHAIAARLSTGDWGRMDGVKRKKVVGVVEVCTRVCLQCGSRSRKT</sequence>
<accession>A0AAD9CXQ3</accession>
<dbReference type="Proteomes" id="UP001182556">
    <property type="component" value="Unassembled WGS sequence"/>
</dbReference>
<reference evidence="2" key="1">
    <citation type="submission" date="2023-02" db="EMBL/GenBank/DDBJ databases">
        <title>Identification and recombinant expression of a fungal hydrolase from Papiliotrema laurentii that hydrolyzes apple cutin and clears colloidal polyester polyurethane.</title>
        <authorList>
            <consortium name="DOE Joint Genome Institute"/>
            <person name="Roman V.A."/>
            <person name="Bojanowski C."/>
            <person name="Crable B.R."/>
            <person name="Wagner D.N."/>
            <person name="Hung C.S."/>
            <person name="Nadeau L.J."/>
            <person name="Schratz L."/>
            <person name="Haridas S."/>
            <person name="Pangilinan J."/>
            <person name="Lipzen A."/>
            <person name="Na H."/>
            <person name="Yan M."/>
            <person name="Ng V."/>
            <person name="Grigoriev I.V."/>
            <person name="Spatafora J.W."/>
            <person name="Barlow D."/>
            <person name="Biffinger J."/>
            <person name="Kelley-Loughnane N."/>
            <person name="Varaljay V.A."/>
            <person name="Crookes-Goodson W.J."/>
        </authorList>
    </citation>
    <scope>NUCLEOTIDE SEQUENCE</scope>
    <source>
        <strain evidence="2">5307AH</strain>
    </source>
</reference>
<evidence type="ECO:0000256" key="1">
    <source>
        <dbReference type="SAM" id="MobiDB-lite"/>
    </source>
</evidence>
<feature type="region of interest" description="Disordered" evidence="1">
    <location>
        <begin position="254"/>
        <end position="296"/>
    </location>
</feature>
<evidence type="ECO:0000313" key="2">
    <source>
        <dbReference type="EMBL" id="KAK1922659.1"/>
    </source>
</evidence>
<dbReference type="AlphaFoldDB" id="A0AAD9CXQ3"/>